<evidence type="ECO:0000259" key="2">
    <source>
        <dbReference type="PROSITE" id="PS50076"/>
    </source>
</evidence>
<keyword evidence="4" id="KW-1185">Reference proteome</keyword>
<sequence>MGSPDLDVDEDYYEILGVVSSKASPRAIREAYCAKSLQTHPDTGGYDDDFKLVCEAYIVLSDPQSRSAYDRATANPASDNLCHQRDQWSSPPRPAPETKPTFFKAEPGLDNDDLEDDHDSEHASTSSFLLKDPDDCYFADYYYPNYCEKPIVSNVRNHYDVARRK</sequence>
<protein>
    <recommendedName>
        <fullName evidence="2">J domain-containing protein</fullName>
    </recommendedName>
</protein>
<evidence type="ECO:0000256" key="1">
    <source>
        <dbReference type="SAM" id="MobiDB-lite"/>
    </source>
</evidence>
<evidence type="ECO:0000313" key="3">
    <source>
        <dbReference type="EMBL" id="ETN43527.1"/>
    </source>
</evidence>
<accession>W2S4B5</accession>
<dbReference type="OrthoDB" id="445556at2759"/>
<dbReference type="GO" id="GO:0030544">
    <property type="term" value="F:Hsp70 protein binding"/>
    <property type="evidence" value="ECO:0007669"/>
    <property type="project" value="TreeGrafter"/>
</dbReference>
<dbReference type="GeneID" id="19970025"/>
<dbReference type="InterPro" id="IPR001623">
    <property type="entry name" value="DnaJ_domain"/>
</dbReference>
<organism evidence="3 4">
    <name type="scientific">Cyphellophora europaea (strain CBS 101466)</name>
    <name type="common">Phialophora europaea</name>
    <dbReference type="NCBI Taxonomy" id="1220924"/>
    <lineage>
        <taxon>Eukaryota</taxon>
        <taxon>Fungi</taxon>
        <taxon>Dikarya</taxon>
        <taxon>Ascomycota</taxon>
        <taxon>Pezizomycotina</taxon>
        <taxon>Eurotiomycetes</taxon>
        <taxon>Chaetothyriomycetidae</taxon>
        <taxon>Chaetothyriales</taxon>
        <taxon>Cyphellophoraceae</taxon>
        <taxon>Cyphellophora</taxon>
    </lineage>
</organism>
<evidence type="ECO:0000313" key="4">
    <source>
        <dbReference type="Proteomes" id="UP000030752"/>
    </source>
</evidence>
<dbReference type="SUPFAM" id="SSF46565">
    <property type="entry name" value="Chaperone J-domain"/>
    <property type="match status" value="1"/>
</dbReference>
<dbReference type="RefSeq" id="XP_008715263.1">
    <property type="nucleotide sequence ID" value="XM_008717041.1"/>
</dbReference>
<dbReference type="AlphaFoldDB" id="W2S4B5"/>
<dbReference type="PANTHER" id="PTHR43908:SF3">
    <property type="entry name" value="AT29763P-RELATED"/>
    <property type="match status" value="1"/>
</dbReference>
<dbReference type="CDD" id="cd06257">
    <property type="entry name" value="DnaJ"/>
    <property type="match status" value="1"/>
</dbReference>
<dbReference type="VEuPathDB" id="FungiDB:HMPREF1541_02686"/>
<reference evidence="3 4" key="1">
    <citation type="submission" date="2013-03" db="EMBL/GenBank/DDBJ databases">
        <title>The Genome Sequence of Phialophora europaea CBS 101466.</title>
        <authorList>
            <consortium name="The Broad Institute Genomics Platform"/>
            <person name="Cuomo C."/>
            <person name="de Hoog S."/>
            <person name="Gorbushina A."/>
            <person name="Walker B."/>
            <person name="Young S.K."/>
            <person name="Zeng Q."/>
            <person name="Gargeya S."/>
            <person name="Fitzgerald M."/>
            <person name="Haas B."/>
            <person name="Abouelleil A."/>
            <person name="Allen A.W."/>
            <person name="Alvarado L."/>
            <person name="Arachchi H.M."/>
            <person name="Berlin A.M."/>
            <person name="Chapman S.B."/>
            <person name="Gainer-Dewar J."/>
            <person name="Goldberg J."/>
            <person name="Griggs A."/>
            <person name="Gujja S."/>
            <person name="Hansen M."/>
            <person name="Howarth C."/>
            <person name="Imamovic A."/>
            <person name="Ireland A."/>
            <person name="Larimer J."/>
            <person name="McCowan C."/>
            <person name="Murphy C."/>
            <person name="Pearson M."/>
            <person name="Poon T.W."/>
            <person name="Priest M."/>
            <person name="Roberts A."/>
            <person name="Saif S."/>
            <person name="Shea T."/>
            <person name="Sisk P."/>
            <person name="Sykes S."/>
            <person name="Wortman J."/>
            <person name="Nusbaum C."/>
            <person name="Birren B."/>
        </authorList>
    </citation>
    <scope>NUCLEOTIDE SEQUENCE [LARGE SCALE GENOMIC DNA]</scope>
    <source>
        <strain evidence="3 4">CBS 101466</strain>
    </source>
</reference>
<dbReference type="SMART" id="SM00271">
    <property type="entry name" value="DnaJ"/>
    <property type="match status" value="1"/>
</dbReference>
<proteinExistence type="predicted"/>
<dbReference type="STRING" id="1220924.W2S4B5"/>
<dbReference type="Proteomes" id="UP000030752">
    <property type="component" value="Unassembled WGS sequence"/>
</dbReference>
<dbReference type="InParanoid" id="W2S4B5"/>
<dbReference type="InterPro" id="IPR036869">
    <property type="entry name" value="J_dom_sf"/>
</dbReference>
<feature type="domain" description="J" evidence="2">
    <location>
        <begin position="11"/>
        <end position="73"/>
    </location>
</feature>
<dbReference type="InterPro" id="IPR051100">
    <property type="entry name" value="DnaJ_subfamily_B/C"/>
</dbReference>
<name>W2S4B5_CYPE1</name>
<dbReference type="GO" id="GO:0005789">
    <property type="term" value="C:endoplasmic reticulum membrane"/>
    <property type="evidence" value="ECO:0007669"/>
    <property type="project" value="TreeGrafter"/>
</dbReference>
<dbReference type="Pfam" id="PF00226">
    <property type="entry name" value="DnaJ"/>
    <property type="match status" value="1"/>
</dbReference>
<dbReference type="PANTHER" id="PTHR43908">
    <property type="entry name" value="AT29763P-RELATED"/>
    <property type="match status" value="1"/>
</dbReference>
<gene>
    <name evidence="3" type="ORF">HMPREF1541_02686</name>
</gene>
<dbReference type="GO" id="GO:0071218">
    <property type="term" value="P:cellular response to misfolded protein"/>
    <property type="evidence" value="ECO:0007669"/>
    <property type="project" value="TreeGrafter"/>
</dbReference>
<dbReference type="HOGENOM" id="CLU_1610690_0_0_1"/>
<dbReference type="eggNOG" id="ENOG502T0E3">
    <property type="taxonomic scope" value="Eukaryota"/>
</dbReference>
<feature type="region of interest" description="Disordered" evidence="1">
    <location>
        <begin position="65"/>
        <end position="132"/>
    </location>
</feature>
<dbReference type="PROSITE" id="PS50076">
    <property type="entry name" value="DNAJ_2"/>
    <property type="match status" value="1"/>
</dbReference>
<dbReference type="Gene3D" id="1.10.287.110">
    <property type="entry name" value="DnaJ domain"/>
    <property type="match status" value="1"/>
</dbReference>
<feature type="compositionally biased region" description="Acidic residues" evidence="1">
    <location>
        <begin position="109"/>
        <end position="118"/>
    </location>
</feature>
<dbReference type="EMBL" id="KB822718">
    <property type="protein sequence ID" value="ETN43527.1"/>
    <property type="molecule type" value="Genomic_DNA"/>
</dbReference>